<organism evidence="16 17">
    <name type="scientific">Frateuria aurantia (strain ATCC 33424 / DSM 6220 / KCTC 2777 / LMG 1558 / NBRC 3245 / NCIMB 13370)</name>
    <name type="common">Acetobacter aurantius</name>
    <dbReference type="NCBI Taxonomy" id="767434"/>
    <lineage>
        <taxon>Bacteria</taxon>
        <taxon>Pseudomonadati</taxon>
        <taxon>Pseudomonadota</taxon>
        <taxon>Gammaproteobacteria</taxon>
        <taxon>Lysobacterales</taxon>
        <taxon>Rhodanobacteraceae</taxon>
        <taxon>Frateuria</taxon>
    </lineage>
</organism>
<evidence type="ECO:0000256" key="1">
    <source>
        <dbReference type="ARBA" id="ARBA00000141"/>
    </source>
</evidence>
<keyword evidence="17" id="KW-1185">Reference proteome</keyword>
<dbReference type="HAMAP" id="MF_00180">
    <property type="entry name" value="RibB"/>
    <property type="match status" value="1"/>
</dbReference>
<feature type="binding site" evidence="14">
    <location>
        <position position="28"/>
    </location>
    <ligand>
        <name>Mg(2+)</name>
        <dbReference type="ChEBI" id="CHEBI:18420"/>
        <label>1</label>
    </ligand>
</feature>
<evidence type="ECO:0000256" key="4">
    <source>
        <dbReference type="ARBA" id="ARBA00004904"/>
    </source>
</evidence>
<evidence type="ECO:0000256" key="12">
    <source>
        <dbReference type="ARBA" id="ARBA00023211"/>
    </source>
</evidence>
<comment type="catalytic activity">
    <reaction evidence="1 14 15">
        <text>D-ribulose 5-phosphate = (2S)-2-hydroxy-3-oxobutyl phosphate + formate + H(+)</text>
        <dbReference type="Rhea" id="RHEA:18457"/>
        <dbReference type="ChEBI" id="CHEBI:15378"/>
        <dbReference type="ChEBI" id="CHEBI:15740"/>
        <dbReference type="ChEBI" id="CHEBI:58121"/>
        <dbReference type="ChEBI" id="CHEBI:58830"/>
        <dbReference type="EC" id="4.1.99.12"/>
    </reaction>
</comment>
<evidence type="ECO:0000313" key="17">
    <source>
        <dbReference type="Proteomes" id="UP000005234"/>
    </source>
</evidence>
<accession>H8L4A6</accession>
<dbReference type="OrthoDB" id="9793111at2"/>
<dbReference type="NCBIfam" id="TIGR00506">
    <property type="entry name" value="ribB"/>
    <property type="match status" value="1"/>
</dbReference>
<evidence type="ECO:0000256" key="6">
    <source>
        <dbReference type="ARBA" id="ARBA00008976"/>
    </source>
</evidence>
<evidence type="ECO:0000256" key="15">
    <source>
        <dbReference type="RuleBase" id="RU003843"/>
    </source>
</evidence>
<reference evidence="16" key="1">
    <citation type="submission" date="2012-02" db="EMBL/GenBank/DDBJ databases">
        <title>The complete genome of Frateuria aurantia DSM 6220.</title>
        <authorList>
            <consortium name="US DOE Joint Genome Institute (JGI-PGF)"/>
            <person name="Lucas S."/>
            <person name="Copeland A."/>
            <person name="Lapidus A."/>
            <person name="Glavina del Rio T."/>
            <person name="Dalin E."/>
            <person name="Tice H."/>
            <person name="Bruce D."/>
            <person name="Goodwin L."/>
            <person name="Pitluck S."/>
            <person name="Peters L."/>
            <person name="Ovchinnikova G."/>
            <person name="Teshima H."/>
            <person name="Kyrpides N."/>
            <person name="Mavromatis K."/>
            <person name="Ivanova N."/>
            <person name="Brettin T."/>
            <person name="Detter J.C."/>
            <person name="Han C."/>
            <person name="Larimer F."/>
            <person name="Land M."/>
            <person name="Hauser L."/>
            <person name="Markowitz V."/>
            <person name="Cheng J.-F."/>
            <person name="Hugenholtz P."/>
            <person name="Woyke T."/>
            <person name="Wu D."/>
            <person name="Brambilla E."/>
            <person name="Klenk H.-P."/>
            <person name="Eisen J.A."/>
        </authorList>
    </citation>
    <scope>NUCLEOTIDE SEQUENCE</scope>
    <source>
        <strain evidence="16">DSM 6220</strain>
    </source>
</reference>
<comment type="pathway">
    <text evidence="4 14 15">Cofactor biosynthesis; riboflavin biosynthesis; 2-hydroxy-3-oxobutyl phosphate from D-ribulose 5-phosphate: step 1/1.</text>
</comment>
<keyword evidence="13 14" id="KW-0456">Lyase</keyword>
<comment type="similarity">
    <text evidence="5">In the N-terminal section; belongs to the DHBP synthase family.</text>
</comment>
<keyword evidence="11 14" id="KW-0460">Magnesium</keyword>
<feature type="site" description="Essential for catalytic activity" evidence="14">
    <location>
        <position position="164"/>
    </location>
</feature>
<keyword evidence="9 14" id="KW-0686">Riboflavin biosynthesis</keyword>
<dbReference type="GO" id="GO:0030145">
    <property type="term" value="F:manganese ion binding"/>
    <property type="evidence" value="ECO:0007669"/>
    <property type="project" value="UniProtKB-UniRule"/>
</dbReference>
<comment type="function">
    <text evidence="3 14 15">Catalyzes the conversion of D-ribulose 5-phosphate to formate and 3,4-dihydroxy-2-butanone 4-phosphate.</text>
</comment>
<feature type="binding site" evidence="14">
    <location>
        <begin position="140"/>
        <end position="144"/>
    </location>
    <ligand>
        <name>D-ribulose 5-phosphate</name>
        <dbReference type="ChEBI" id="CHEBI:58121"/>
    </ligand>
</feature>
<dbReference type="InterPro" id="IPR000422">
    <property type="entry name" value="DHBP_synthase_RibB"/>
</dbReference>
<dbReference type="GO" id="GO:0000287">
    <property type="term" value="F:magnesium ion binding"/>
    <property type="evidence" value="ECO:0007669"/>
    <property type="project" value="UniProtKB-UniRule"/>
</dbReference>
<proteinExistence type="inferred from homology"/>
<dbReference type="AlphaFoldDB" id="H8L4A6"/>
<feature type="binding site" evidence="14">
    <location>
        <position position="32"/>
    </location>
    <ligand>
        <name>D-ribulose 5-phosphate</name>
        <dbReference type="ChEBI" id="CHEBI:58121"/>
    </ligand>
</feature>
<comment type="cofactor">
    <cofactor evidence="14 15">
        <name>Mg(2+)</name>
        <dbReference type="ChEBI" id="CHEBI:18420"/>
    </cofactor>
    <cofactor evidence="14 15">
        <name>Mn(2+)</name>
        <dbReference type="ChEBI" id="CHEBI:29035"/>
    </cofactor>
    <text evidence="14 15">Binds 2 divalent metal cations per subunit. Magnesium or manganese.</text>
</comment>
<name>H8L4A6_FRAAD</name>
<dbReference type="GO" id="GO:0008686">
    <property type="term" value="F:3,4-dihydroxy-2-butanone-4-phosphate synthase activity"/>
    <property type="evidence" value="ECO:0007669"/>
    <property type="project" value="UniProtKB-UniRule"/>
</dbReference>
<comment type="similarity">
    <text evidence="14 15">Belongs to the DHBP synthase family.</text>
</comment>
<dbReference type="EC" id="4.1.99.12" evidence="7 14"/>
<feature type="binding site" evidence="14">
    <location>
        <position position="28"/>
    </location>
    <ligand>
        <name>Mg(2+)</name>
        <dbReference type="ChEBI" id="CHEBI:18420"/>
        <label>2</label>
    </ligand>
</feature>
<feature type="site" description="Essential for catalytic activity" evidence="14">
    <location>
        <position position="126"/>
    </location>
</feature>
<keyword evidence="10 14" id="KW-0479">Metal-binding</keyword>
<dbReference type="STRING" id="767434.Fraau_0452"/>
<keyword evidence="12 14" id="KW-0464">Manganese</keyword>
<dbReference type="SUPFAM" id="SSF55821">
    <property type="entry name" value="YrdC/RibB"/>
    <property type="match status" value="1"/>
</dbReference>
<sequence>MAFDSIASIIEDLRQGRMVIIVDDEDRENEGDLVMAAEKVRPADINFMIKEARGLLCLPVTESRAAQLGLAPMVNANQSPYHTNFTVSIEAADGVTTGISAPDRARTIQAAVAAGARAEDLVRPGHIFPLIARPGGVLQRAGHTEAGCDLVGLAGLEPAAALIEILRDDGEMARRPELERFALQHGLKIGTIAALIQYRLATEVLVDAVRTDTVETPQGAFRRALFRDRIDGQLHELWSLGDPGSLDPAAAEVVLVPAGSEWQSGTVPPELESIGQAGDGLLVRISVGDGHDSERRRWDRRQLATQILGQLCPDAPAAVGITT</sequence>
<evidence type="ECO:0000256" key="11">
    <source>
        <dbReference type="ARBA" id="ARBA00022842"/>
    </source>
</evidence>
<dbReference type="EMBL" id="CP003350">
    <property type="protein sequence ID" value="AFC84939.1"/>
    <property type="molecule type" value="Genomic_DNA"/>
</dbReference>
<feature type="binding site" evidence="14">
    <location>
        <position position="143"/>
    </location>
    <ligand>
        <name>Mg(2+)</name>
        <dbReference type="ChEBI" id="CHEBI:18420"/>
        <label>2</label>
    </ligand>
</feature>
<protein>
    <recommendedName>
        <fullName evidence="8 14">3,4-dihydroxy-2-butanone 4-phosphate synthase</fullName>
        <shortName evidence="14 15">DHBP synthase</shortName>
        <ecNumber evidence="7 14">4.1.99.12</ecNumber>
    </recommendedName>
</protein>
<dbReference type="GO" id="GO:0005829">
    <property type="term" value="C:cytosol"/>
    <property type="evidence" value="ECO:0007669"/>
    <property type="project" value="TreeGrafter"/>
</dbReference>
<dbReference type="eggNOG" id="COG0108">
    <property type="taxonomic scope" value="Bacteria"/>
</dbReference>
<dbReference type="GO" id="GO:0009231">
    <property type="term" value="P:riboflavin biosynthetic process"/>
    <property type="evidence" value="ECO:0007669"/>
    <property type="project" value="UniProtKB-UniRule"/>
</dbReference>
<feature type="binding site" evidence="14">
    <location>
        <begin position="27"/>
        <end position="28"/>
    </location>
    <ligand>
        <name>D-ribulose 5-phosphate</name>
        <dbReference type="ChEBI" id="CHEBI:58121"/>
    </ligand>
</feature>
<evidence type="ECO:0000256" key="3">
    <source>
        <dbReference type="ARBA" id="ARBA00002284"/>
    </source>
</evidence>
<dbReference type="Gene3D" id="3.90.870.10">
    <property type="entry name" value="DHBP synthase"/>
    <property type="match status" value="1"/>
</dbReference>
<dbReference type="FunFam" id="3.90.870.10:FF:000001">
    <property type="entry name" value="Riboflavin biosynthesis protein RibBA"/>
    <property type="match status" value="1"/>
</dbReference>
<dbReference type="GO" id="GO:0003935">
    <property type="term" value="F:GTP cyclohydrolase II activity"/>
    <property type="evidence" value="ECO:0007669"/>
    <property type="project" value="TreeGrafter"/>
</dbReference>
<evidence type="ECO:0000313" key="16">
    <source>
        <dbReference type="EMBL" id="AFC84939.1"/>
    </source>
</evidence>
<evidence type="ECO:0000256" key="14">
    <source>
        <dbReference type="HAMAP-Rule" id="MF_00180"/>
    </source>
</evidence>
<evidence type="ECO:0000256" key="7">
    <source>
        <dbReference type="ARBA" id="ARBA00012153"/>
    </source>
</evidence>
<dbReference type="HOGENOM" id="CLU_020273_1_2_6"/>
<dbReference type="UniPathway" id="UPA00275">
    <property type="reaction ID" value="UER00399"/>
</dbReference>
<evidence type="ECO:0000256" key="10">
    <source>
        <dbReference type="ARBA" id="ARBA00022723"/>
    </source>
</evidence>
<evidence type="ECO:0000256" key="9">
    <source>
        <dbReference type="ARBA" id="ARBA00022619"/>
    </source>
</evidence>
<evidence type="ECO:0000256" key="8">
    <source>
        <dbReference type="ARBA" id="ARBA00018836"/>
    </source>
</evidence>
<comment type="subunit">
    <text evidence="14 15">Homodimer.</text>
</comment>
<dbReference type="RefSeq" id="WP_014401945.1">
    <property type="nucleotide sequence ID" value="NC_017033.1"/>
</dbReference>
<dbReference type="PANTHER" id="PTHR21327">
    <property type="entry name" value="GTP CYCLOHYDROLASE II-RELATED"/>
    <property type="match status" value="1"/>
</dbReference>
<comment type="cofactor">
    <cofactor evidence="2">
        <name>Mn(2+)</name>
        <dbReference type="ChEBI" id="CHEBI:29035"/>
    </cofactor>
</comment>
<evidence type="ECO:0000256" key="13">
    <source>
        <dbReference type="ARBA" id="ARBA00023239"/>
    </source>
</evidence>
<comment type="similarity">
    <text evidence="6">In the C-terminal section; belongs to the GTP cyclohydrolase II family.</text>
</comment>
<dbReference type="Pfam" id="PF00926">
    <property type="entry name" value="DHBP_synthase"/>
    <property type="match status" value="1"/>
</dbReference>
<dbReference type="KEGG" id="fau:Fraau_0452"/>
<evidence type="ECO:0000256" key="2">
    <source>
        <dbReference type="ARBA" id="ARBA00001936"/>
    </source>
</evidence>
<dbReference type="InterPro" id="IPR017945">
    <property type="entry name" value="DHBP_synth_RibB-like_a/b_dom"/>
</dbReference>
<evidence type="ECO:0000256" key="5">
    <source>
        <dbReference type="ARBA" id="ARBA00005520"/>
    </source>
</evidence>
<dbReference type="PANTHER" id="PTHR21327:SF34">
    <property type="entry name" value="3,4-DIHYDROXY-2-BUTANONE 4-PHOSPHATE SYNTHASE"/>
    <property type="match status" value="1"/>
</dbReference>
<dbReference type="Proteomes" id="UP000005234">
    <property type="component" value="Chromosome"/>
</dbReference>
<gene>
    <name evidence="14" type="primary">ribB</name>
    <name evidence="16" type="ordered locus">Fraau_0452</name>
</gene>